<evidence type="ECO:0000256" key="1">
    <source>
        <dbReference type="SAM" id="MobiDB-lite"/>
    </source>
</evidence>
<dbReference type="InParanoid" id="E9HWP8"/>
<dbReference type="HOGENOM" id="CLU_2006185_0_0_1"/>
<dbReference type="AlphaFoldDB" id="E9HWP8"/>
<reference evidence="2 3" key="1">
    <citation type="journal article" date="2011" name="Science">
        <title>The ecoresponsive genome of Daphnia pulex.</title>
        <authorList>
            <person name="Colbourne J.K."/>
            <person name="Pfrender M.E."/>
            <person name="Gilbert D."/>
            <person name="Thomas W.K."/>
            <person name="Tucker A."/>
            <person name="Oakley T.H."/>
            <person name="Tokishita S."/>
            <person name="Aerts A."/>
            <person name="Arnold G.J."/>
            <person name="Basu M.K."/>
            <person name="Bauer D.J."/>
            <person name="Caceres C.E."/>
            <person name="Carmel L."/>
            <person name="Casola C."/>
            <person name="Choi J.H."/>
            <person name="Detter J.C."/>
            <person name="Dong Q."/>
            <person name="Dusheyko S."/>
            <person name="Eads B.D."/>
            <person name="Frohlich T."/>
            <person name="Geiler-Samerotte K.A."/>
            <person name="Gerlach D."/>
            <person name="Hatcher P."/>
            <person name="Jogdeo S."/>
            <person name="Krijgsveld J."/>
            <person name="Kriventseva E.V."/>
            <person name="Kultz D."/>
            <person name="Laforsch C."/>
            <person name="Lindquist E."/>
            <person name="Lopez J."/>
            <person name="Manak J.R."/>
            <person name="Muller J."/>
            <person name="Pangilinan J."/>
            <person name="Patwardhan R.P."/>
            <person name="Pitluck S."/>
            <person name="Pritham E.J."/>
            <person name="Rechtsteiner A."/>
            <person name="Rho M."/>
            <person name="Rogozin I.B."/>
            <person name="Sakarya O."/>
            <person name="Salamov A."/>
            <person name="Schaack S."/>
            <person name="Shapiro H."/>
            <person name="Shiga Y."/>
            <person name="Skalitzky C."/>
            <person name="Smith Z."/>
            <person name="Souvorov A."/>
            <person name="Sung W."/>
            <person name="Tang Z."/>
            <person name="Tsuchiya D."/>
            <person name="Tu H."/>
            <person name="Vos H."/>
            <person name="Wang M."/>
            <person name="Wolf Y.I."/>
            <person name="Yamagata H."/>
            <person name="Yamada T."/>
            <person name="Ye Y."/>
            <person name="Shaw J.R."/>
            <person name="Andrews J."/>
            <person name="Crease T.J."/>
            <person name="Tang H."/>
            <person name="Lucas S.M."/>
            <person name="Robertson H.M."/>
            <person name="Bork P."/>
            <person name="Koonin E.V."/>
            <person name="Zdobnov E.M."/>
            <person name="Grigoriev I.V."/>
            <person name="Lynch M."/>
            <person name="Boore J.L."/>
        </authorList>
    </citation>
    <scope>NUCLEOTIDE SEQUENCE [LARGE SCALE GENOMIC DNA]</scope>
</reference>
<dbReference type="Proteomes" id="UP000000305">
    <property type="component" value="Unassembled WGS sequence"/>
</dbReference>
<sequence>MAVAWTIGSFSSTVSVGKRLKYVLRPAIETYSSDSTEAGFVRLNVVAGDDVNVAVTVGRRKIFVVEDLTRTARRQWGRVSVTVGQLKDIRRSAGLQLRHSGRRRSALKDGQKGGDITGVRHRRQ</sequence>
<feature type="region of interest" description="Disordered" evidence="1">
    <location>
        <begin position="98"/>
        <end position="124"/>
    </location>
</feature>
<evidence type="ECO:0000313" key="3">
    <source>
        <dbReference type="Proteomes" id="UP000000305"/>
    </source>
</evidence>
<protein>
    <submittedName>
        <fullName evidence="2">Uncharacterized protein</fullName>
    </submittedName>
</protein>
<proteinExistence type="predicted"/>
<name>E9HWP8_DAPPU</name>
<organism evidence="2 3">
    <name type="scientific">Daphnia pulex</name>
    <name type="common">Water flea</name>
    <dbReference type="NCBI Taxonomy" id="6669"/>
    <lineage>
        <taxon>Eukaryota</taxon>
        <taxon>Metazoa</taxon>
        <taxon>Ecdysozoa</taxon>
        <taxon>Arthropoda</taxon>
        <taxon>Crustacea</taxon>
        <taxon>Branchiopoda</taxon>
        <taxon>Diplostraca</taxon>
        <taxon>Cladocera</taxon>
        <taxon>Anomopoda</taxon>
        <taxon>Daphniidae</taxon>
        <taxon>Daphnia</taxon>
    </lineage>
</organism>
<evidence type="ECO:0000313" key="2">
    <source>
        <dbReference type="EMBL" id="EFX63833.1"/>
    </source>
</evidence>
<accession>E9HWP8</accession>
<dbReference type="KEGG" id="dpx:DAPPUDRAFT_118811"/>
<keyword evidence="3" id="KW-1185">Reference proteome</keyword>
<dbReference type="EMBL" id="GL732950">
    <property type="protein sequence ID" value="EFX63833.1"/>
    <property type="molecule type" value="Genomic_DNA"/>
</dbReference>
<gene>
    <name evidence="2" type="ORF">DAPPUDRAFT_118811</name>
</gene>